<dbReference type="GO" id="GO:0005524">
    <property type="term" value="F:ATP binding"/>
    <property type="evidence" value="ECO:0007669"/>
    <property type="project" value="UniProtKB-KW"/>
</dbReference>
<dbReference type="SUPFAM" id="SSF159800">
    <property type="entry name" value="PrpR receptor domain-like"/>
    <property type="match status" value="1"/>
</dbReference>
<dbReference type="Pfam" id="PF06506">
    <property type="entry name" value="PrpR_N"/>
    <property type="match status" value="1"/>
</dbReference>
<protein>
    <submittedName>
        <fullName evidence="6">PrpR N-terminal domain-containing protein</fullName>
    </submittedName>
</protein>
<dbReference type="Pfam" id="PF25601">
    <property type="entry name" value="AAA_lid_14"/>
    <property type="match status" value="1"/>
</dbReference>
<evidence type="ECO:0000313" key="7">
    <source>
        <dbReference type="Proteomes" id="UP000595917"/>
    </source>
</evidence>
<dbReference type="InterPro" id="IPR002197">
    <property type="entry name" value="HTH_Fis"/>
</dbReference>
<dbReference type="GO" id="GO:0043565">
    <property type="term" value="F:sequence-specific DNA binding"/>
    <property type="evidence" value="ECO:0007669"/>
    <property type="project" value="InterPro"/>
</dbReference>
<keyword evidence="7" id="KW-1185">Reference proteome</keyword>
<keyword evidence="3" id="KW-0805">Transcription regulation</keyword>
<dbReference type="PROSITE" id="PS00675">
    <property type="entry name" value="SIGMA54_INTERACT_1"/>
    <property type="match status" value="1"/>
</dbReference>
<evidence type="ECO:0000256" key="4">
    <source>
        <dbReference type="ARBA" id="ARBA00023163"/>
    </source>
</evidence>
<dbReference type="SUPFAM" id="SSF46689">
    <property type="entry name" value="Homeodomain-like"/>
    <property type="match status" value="1"/>
</dbReference>
<dbReference type="Proteomes" id="UP000595917">
    <property type="component" value="Chromosome"/>
</dbReference>
<dbReference type="PANTHER" id="PTHR32071">
    <property type="entry name" value="TRANSCRIPTIONAL REGULATORY PROTEIN"/>
    <property type="match status" value="1"/>
</dbReference>
<keyword evidence="4" id="KW-0804">Transcription</keyword>
<organism evidence="6 7">
    <name type="scientific">Breznakiella homolactica</name>
    <dbReference type="NCBI Taxonomy" id="2798577"/>
    <lineage>
        <taxon>Bacteria</taxon>
        <taxon>Pseudomonadati</taxon>
        <taxon>Spirochaetota</taxon>
        <taxon>Spirochaetia</taxon>
        <taxon>Spirochaetales</taxon>
        <taxon>Breznakiellaceae</taxon>
        <taxon>Breznakiella</taxon>
    </lineage>
</organism>
<accession>A0A7T8BAZ2</accession>
<evidence type="ECO:0000256" key="3">
    <source>
        <dbReference type="ARBA" id="ARBA00023015"/>
    </source>
</evidence>
<dbReference type="GO" id="GO:0000156">
    <property type="term" value="F:phosphorelay response regulator activity"/>
    <property type="evidence" value="ECO:0007669"/>
    <property type="project" value="InterPro"/>
</dbReference>
<reference evidence="6" key="1">
    <citation type="submission" date="2021-01" db="EMBL/GenBank/DDBJ databases">
        <title>Description of Breznakiella homolactica.</title>
        <authorList>
            <person name="Song Y."/>
            <person name="Brune A."/>
        </authorList>
    </citation>
    <scope>NUCLEOTIDE SEQUENCE</scope>
    <source>
        <strain evidence="6">RmG30</strain>
    </source>
</reference>
<dbReference type="PROSITE" id="PS50045">
    <property type="entry name" value="SIGMA54_INTERACT_4"/>
    <property type="match status" value="1"/>
</dbReference>
<dbReference type="Gene3D" id="3.40.50.2300">
    <property type="match status" value="1"/>
</dbReference>
<keyword evidence="1" id="KW-0547">Nucleotide-binding</keyword>
<feature type="domain" description="Sigma-54 factor interaction" evidence="5">
    <location>
        <begin position="320"/>
        <end position="513"/>
    </location>
</feature>
<dbReference type="Gene3D" id="3.40.50.300">
    <property type="entry name" value="P-loop containing nucleotide triphosphate hydrolases"/>
    <property type="match status" value="1"/>
</dbReference>
<proteinExistence type="predicted"/>
<dbReference type="Pfam" id="PF00158">
    <property type="entry name" value="Sigma54_activat"/>
    <property type="match status" value="1"/>
</dbReference>
<dbReference type="InterPro" id="IPR025662">
    <property type="entry name" value="Sigma_54_int_dom_ATP-bd_1"/>
</dbReference>
<evidence type="ECO:0000256" key="1">
    <source>
        <dbReference type="ARBA" id="ARBA00022741"/>
    </source>
</evidence>
<evidence type="ECO:0000259" key="5">
    <source>
        <dbReference type="PROSITE" id="PS50045"/>
    </source>
</evidence>
<dbReference type="PRINTS" id="PR01590">
    <property type="entry name" value="HTHFIS"/>
</dbReference>
<dbReference type="InterPro" id="IPR009057">
    <property type="entry name" value="Homeodomain-like_sf"/>
</dbReference>
<dbReference type="InterPro" id="IPR027417">
    <property type="entry name" value="P-loop_NTPase"/>
</dbReference>
<evidence type="ECO:0000256" key="2">
    <source>
        <dbReference type="ARBA" id="ARBA00022840"/>
    </source>
</evidence>
<dbReference type="KEGG" id="bhc:JFL75_17350"/>
<keyword evidence="2" id="KW-0067">ATP-binding</keyword>
<dbReference type="Gene3D" id="3.40.50.10660">
    <property type="entry name" value="PrpR receptor domain-like"/>
    <property type="match status" value="1"/>
</dbReference>
<dbReference type="RefSeq" id="WP_215625979.1">
    <property type="nucleotide sequence ID" value="NZ_CP067089.2"/>
</dbReference>
<evidence type="ECO:0000313" key="6">
    <source>
        <dbReference type="EMBL" id="QQO08673.1"/>
    </source>
</evidence>
<dbReference type="EMBL" id="CP067089">
    <property type="protein sequence ID" value="QQO08673.1"/>
    <property type="molecule type" value="Genomic_DNA"/>
</dbReference>
<dbReference type="Gene3D" id="1.10.8.60">
    <property type="match status" value="1"/>
</dbReference>
<dbReference type="InterPro" id="IPR010524">
    <property type="entry name" value="Sig_transdc_resp-reg_PrpR_N"/>
</dbReference>
<dbReference type="Gene3D" id="1.10.10.60">
    <property type="entry name" value="Homeodomain-like"/>
    <property type="match status" value="1"/>
</dbReference>
<dbReference type="AlphaFoldDB" id="A0A7T8BAZ2"/>
<dbReference type="Pfam" id="PF02954">
    <property type="entry name" value="HTH_8"/>
    <property type="match status" value="1"/>
</dbReference>
<dbReference type="GO" id="GO:0006355">
    <property type="term" value="P:regulation of DNA-templated transcription"/>
    <property type="evidence" value="ECO:0007669"/>
    <property type="project" value="InterPro"/>
</dbReference>
<sequence length="596" mass="67086">MAASIRILGIAPYQGMKDVMNRLAAEYADIEFTFFVGNLEEGVEIAKRNFHANYDVIISRGGTAKMIQELLPLPVAEIGVSMYDILSAVNLTAGASGPVAMVGFSNITVHAQKLCSILNYNIDITTVEQAGEVPGILRGLQSQGYWTVLCDVIAMTTAKQLGLDAFLITSGIDSLRQTFDQAIRMCRNQQRLRDENQFLRQVIRRQIGQTIIFTTHGELFFSSLETPPEDVLDMLRKEIPETCTDRQRRILRTRGGMLYSIRAECLSSDETEYIAFFYSAKKTPLANNQAGIRFYSCQESEQSYYDSFFSVTGSVNYWQEDITRINNSTSPIMIFGESGTGKEQIVNLIYTRSAQKNRPMVSIDCALINEKSWQFLFEHHNSPLADTGSTIYFSHIDDLSGDFRRQLLAAITEMDVCRRNRVIFSCTILPQESTSKIGILFSNALGCVILKMLPLRNQLDRIPSYVKLYTNQLNLGMAEPILDIHPEALRLLREFRWDYNFTQLKRVISELVTTAAEEIISADTVRRALKKEETLATSAPYTGGEAAPLNLNRSLAEISGDIVRRVLDETNGNQTLAAKRLGISRTTLWRYSQTMT</sequence>
<dbReference type="CDD" id="cd00009">
    <property type="entry name" value="AAA"/>
    <property type="match status" value="1"/>
</dbReference>
<gene>
    <name evidence="6" type="ORF">JFL75_17350</name>
</gene>
<dbReference type="SUPFAM" id="SSF52540">
    <property type="entry name" value="P-loop containing nucleoside triphosphate hydrolases"/>
    <property type="match status" value="1"/>
</dbReference>
<dbReference type="InterPro" id="IPR002078">
    <property type="entry name" value="Sigma_54_int"/>
</dbReference>
<dbReference type="InterPro" id="IPR058031">
    <property type="entry name" value="AAA_lid_NorR"/>
</dbReference>
<name>A0A7T8BAZ2_9SPIR</name>